<comment type="caution">
    <text evidence="2">The sequence shown here is derived from an EMBL/GenBank/DDBJ whole genome shotgun (WGS) entry which is preliminary data.</text>
</comment>
<feature type="region of interest" description="Disordered" evidence="1">
    <location>
        <begin position="1"/>
        <end position="270"/>
    </location>
</feature>
<feature type="compositionally biased region" description="Basic and acidic residues" evidence="1">
    <location>
        <begin position="216"/>
        <end position="225"/>
    </location>
</feature>
<gene>
    <name evidence="2" type="ORF">EVOR1521_LOCUS31140</name>
</gene>
<dbReference type="Proteomes" id="UP001178507">
    <property type="component" value="Unassembled WGS sequence"/>
</dbReference>
<feature type="compositionally biased region" description="Basic and acidic residues" evidence="1">
    <location>
        <begin position="122"/>
        <end position="134"/>
    </location>
</feature>
<organism evidence="2 3">
    <name type="scientific">Effrenium voratum</name>
    <dbReference type="NCBI Taxonomy" id="2562239"/>
    <lineage>
        <taxon>Eukaryota</taxon>
        <taxon>Sar</taxon>
        <taxon>Alveolata</taxon>
        <taxon>Dinophyceae</taxon>
        <taxon>Suessiales</taxon>
        <taxon>Symbiodiniaceae</taxon>
        <taxon>Effrenium</taxon>
    </lineage>
</organism>
<name>A0AA36JR78_9DINO</name>
<evidence type="ECO:0000313" key="3">
    <source>
        <dbReference type="Proteomes" id="UP001178507"/>
    </source>
</evidence>
<dbReference type="EMBL" id="CAUJNA010003810">
    <property type="protein sequence ID" value="CAJ1410295.1"/>
    <property type="molecule type" value="Genomic_DNA"/>
</dbReference>
<protein>
    <submittedName>
        <fullName evidence="2">Uncharacterized protein</fullName>
    </submittedName>
</protein>
<dbReference type="AlphaFoldDB" id="A0AA36JR78"/>
<feature type="compositionally biased region" description="Polar residues" evidence="1">
    <location>
        <begin position="252"/>
        <end position="261"/>
    </location>
</feature>
<sequence length="324" mass="34511">MDLTEEVESELERSNNDNTGPGLLQPKTENDEPRQPVDCSGIDDPEIKKSSAKGMLPRRAVLRAGSSGPVLAKSWAGTQSPKRALPNTKAVDPSLAVHLTSKLGPISPESGEGGVRSGRAALRGDGDKPRHVESGRGVGVPRAVRLKAGEIRSGRAALRGKGEELTSTEPGVGNERPRRPNDLSSEKDPRFTESGAKAAKPKRTKLRASGVKPRRRESNTGEAKSKQALLNTGNADSTRRPHRRNEELSKLVGSSSNSNKPARTKLCVSTDRPMWVKSEMNGAGAMREADLVGTADPDMMKSYAGKRAPRQAVLHAGAASSKQA</sequence>
<feature type="compositionally biased region" description="Basic and acidic residues" evidence="1">
    <location>
        <begin position="175"/>
        <end position="191"/>
    </location>
</feature>
<keyword evidence="3" id="KW-1185">Reference proteome</keyword>
<evidence type="ECO:0000256" key="1">
    <source>
        <dbReference type="SAM" id="MobiDB-lite"/>
    </source>
</evidence>
<accession>A0AA36JR78</accession>
<proteinExistence type="predicted"/>
<reference evidence="2" key="1">
    <citation type="submission" date="2023-08" db="EMBL/GenBank/DDBJ databases">
        <authorList>
            <person name="Chen Y."/>
            <person name="Shah S."/>
            <person name="Dougan E. K."/>
            <person name="Thang M."/>
            <person name="Chan C."/>
        </authorList>
    </citation>
    <scope>NUCLEOTIDE SEQUENCE</scope>
</reference>
<evidence type="ECO:0000313" key="2">
    <source>
        <dbReference type="EMBL" id="CAJ1410295.1"/>
    </source>
</evidence>